<dbReference type="GO" id="GO:0046464">
    <property type="term" value="P:acylglycerol catabolic process"/>
    <property type="evidence" value="ECO:0007669"/>
    <property type="project" value="TreeGrafter"/>
</dbReference>
<dbReference type="InterPro" id="IPR029058">
    <property type="entry name" value="AB_hydrolase_fold"/>
</dbReference>
<dbReference type="PATRIC" id="fig|1603606.3.peg.392"/>
<dbReference type="SUPFAM" id="SSF53474">
    <property type="entry name" value="alpha/beta-Hydrolases"/>
    <property type="match status" value="1"/>
</dbReference>
<dbReference type="STRING" id="1603606.DSOUD_0361"/>
<sequence>MTATVTPAYWETGSGSPVILLHCSMSSKDQWRSLARLLKGEYRVIAFDLYGYGATPLPAGIDTFSLADETALVERGLAGLLKEGEPFHLVGHSYGGAVALRLAHDRPERVRSLALFEPVAFHLLRRDDPALQPVLQMARDLAAALGAGDPLAAAARFIDYWGGEGSFAATSLRTRELLAAAIVKAPADFRALLDDPLSLDDCRTLDLPICLMAGRQSRLPALRVADLLGGVLPRCTRVWVPGGHMAPVTEAAQVNPLIREHLQRSGAGDLRSP</sequence>
<dbReference type="GO" id="GO:0016020">
    <property type="term" value="C:membrane"/>
    <property type="evidence" value="ECO:0007669"/>
    <property type="project" value="TreeGrafter"/>
</dbReference>
<dbReference type="EMBL" id="CP010802">
    <property type="protein sequence ID" value="ALC15156.1"/>
    <property type="molecule type" value="Genomic_DNA"/>
</dbReference>
<dbReference type="PRINTS" id="PR00412">
    <property type="entry name" value="EPOXHYDRLASE"/>
</dbReference>
<reference evidence="2 3" key="1">
    <citation type="submission" date="2015-07" db="EMBL/GenBank/DDBJ databases">
        <title>Isolation and Genomic Characterization of a Novel Halophilic Metal-Reducing Deltaproteobacterium from the Deep Subsurface.</title>
        <authorList>
            <person name="Badalamenti J.P."/>
            <person name="Summers Z.M."/>
            <person name="Gralnick J.A."/>
            <person name="Bond D.R."/>
        </authorList>
    </citation>
    <scope>NUCLEOTIDE SEQUENCE [LARGE SCALE GENOMIC DNA]</scope>
    <source>
        <strain evidence="2 3">WTL</strain>
    </source>
</reference>
<dbReference type="AlphaFoldDB" id="A0A0M5IQM4"/>
<evidence type="ECO:0000259" key="1">
    <source>
        <dbReference type="Pfam" id="PF00561"/>
    </source>
</evidence>
<dbReference type="GO" id="GO:0047372">
    <property type="term" value="F:monoacylglycerol lipase activity"/>
    <property type="evidence" value="ECO:0007669"/>
    <property type="project" value="TreeGrafter"/>
</dbReference>
<protein>
    <submittedName>
        <fullName evidence="2">Pimeloyl-ACP methyl ester carboxylesterase</fullName>
    </submittedName>
</protein>
<dbReference type="PANTHER" id="PTHR43798:SF33">
    <property type="entry name" value="HYDROLASE, PUTATIVE (AFU_ORTHOLOGUE AFUA_2G14860)-RELATED"/>
    <property type="match status" value="1"/>
</dbReference>
<dbReference type="Gene3D" id="3.40.50.1820">
    <property type="entry name" value="alpha/beta hydrolase"/>
    <property type="match status" value="1"/>
</dbReference>
<dbReference type="InterPro" id="IPR000073">
    <property type="entry name" value="AB_hydrolase_1"/>
</dbReference>
<evidence type="ECO:0000313" key="2">
    <source>
        <dbReference type="EMBL" id="ALC15156.1"/>
    </source>
</evidence>
<dbReference type="KEGG" id="des:DSOUD_0361"/>
<keyword evidence="3" id="KW-1185">Reference proteome</keyword>
<evidence type="ECO:0000313" key="3">
    <source>
        <dbReference type="Proteomes" id="UP000057158"/>
    </source>
</evidence>
<name>A0A0M5IQM4_9BACT</name>
<dbReference type="InterPro" id="IPR000639">
    <property type="entry name" value="Epox_hydrolase-like"/>
</dbReference>
<dbReference type="RefSeq" id="WP_232426527.1">
    <property type="nucleotide sequence ID" value="NZ_CP010802.1"/>
</dbReference>
<gene>
    <name evidence="2" type="ORF">DSOUD_0361</name>
</gene>
<dbReference type="InterPro" id="IPR050266">
    <property type="entry name" value="AB_hydrolase_sf"/>
</dbReference>
<accession>A0A0M5IQM4</accession>
<organism evidence="2 3">
    <name type="scientific">Desulfuromonas soudanensis</name>
    <dbReference type="NCBI Taxonomy" id="1603606"/>
    <lineage>
        <taxon>Bacteria</taxon>
        <taxon>Pseudomonadati</taxon>
        <taxon>Thermodesulfobacteriota</taxon>
        <taxon>Desulfuromonadia</taxon>
        <taxon>Desulfuromonadales</taxon>
        <taxon>Desulfuromonadaceae</taxon>
        <taxon>Desulfuromonas</taxon>
    </lineage>
</organism>
<feature type="domain" description="AB hydrolase-1" evidence="1">
    <location>
        <begin position="17"/>
        <end position="249"/>
    </location>
</feature>
<dbReference type="PRINTS" id="PR00111">
    <property type="entry name" value="ABHYDROLASE"/>
</dbReference>
<proteinExistence type="predicted"/>
<dbReference type="PANTHER" id="PTHR43798">
    <property type="entry name" value="MONOACYLGLYCEROL LIPASE"/>
    <property type="match status" value="1"/>
</dbReference>
<dbReference type="Proteomes" id="UP000057158">
    <property type="component" value="Chromosome"/>
</dbReference>
<dbReference type="Pfam" id="PF00561">
    <property type="entry name" value="Abhydrolase_1"/>
    <property type="match status" value="1"/>
</dbReference>